<protein>
    <submittedName>
        <fullName evidence="2">Uncharacterized protein</fullName>
    </submittedName>
</protein>
<dbReference type="EMBL" id="BASE01000064">
    <property type="protein sequence ID" value="GAM14641.1"/>
    <property type="molecule type" value="Genomic_DNA"/>
</dbReference>
<evidence type="ECO:0000256" key="1">
    <source>
        <dbReference type="SAM" id="MobiDB-lite"/>
    </source>
</evidence>
<evidence type="ECO:0000313" key="3">
    <source>
        <dbReference type="Proteomes" id="UP000031014"/>
    </source>
</evidence>
<accession>A0A0A8X8Z2</accession>
<reference evidence="2 3" key="1">
    <citation type="submission" date="2013-06" db="EMBL/GenBank/DDBJ databases">
        <title>Whole genome shotgun sequence of Bacillus selenatarsenatis SF-1.</title>
        <authorList>
            <person name="Kuroda M."/>
            <person name="Sei K."/>
            <person name="Yamashita M."/>
            <person name="Ike M."/>
        </authorList>
    </citation>
    <scope>NUCLEOTIDE SEQUENCE [LARGE SCALE GENOMIC DNA]</scope>
    <source>
        <strain evidence="2 3">SF-1</strain>
    </source>
</reference>
<name>A0A0A8X8Z2_MESS1</name>
<dbReference type="Proteomes" id="UP000031014">
    <property type="component" value="Unassembled WGS sequence"/>
</dbReference>
<keyword evidence="3" id="KW-1185">Reference proteome</keyword>
<dbReference type="AlphaFoldDB" id="A0A0A8X8Z2"/>
<sequence length="41" mass="4093">MHVLCLRGPRSLTSLAGPKTKSGGDCPTPKSAGGPDSEVAL</sequence>
<proteinExistence type="predicted"/>
<organism evidence="2 3">
    <name type="scientific">Mesobacillus selenatarsenatis (strain DSM 18680 / JCM 14380 / FERM P-15431 / SF-1)</name>
    <dbReference type="NCBI Taxonomy" id="1321606"/>
    <lineage>
        <taxon>Bacteria</taxon>
        <taxon>Bacillati</taxon>
        <taxon>Bacillota</taxon>
        <taxon>Bacilli</taxon>
        <taxon>Bacillales</taxon>
        <taxon>Bacillaceae</taxon>
        <taxon>Mesobacillus</taxon>
    </lineage>
</organism>
<evidence type="ECO:0000313" key="2">
    <source>
        <dbReference type="EMBL" id="GAM14641.1"/>
    </source>
</evidence>
<gene>
    <name evidence="2" type="ORF">SAMD00020551_2794</name>
</gene>
<feature type="region of interest" description="Disordered" evidence="1">
    <location>
        <begin position="1"/>
        <end position="41"/>
    </location>
</feature>
<comment type="caution">
    <text evidence="2">The sequence shown here is derived from an EMBL/GenBank/DDBJ whole genome shotgun (WGS) entry which is preliminary data.</text>
</comment>